<evidence type="ECO:0000259" key="2">
    <source>
        <dbReference type="Pfam" id="PF25597"/>
    </source>
</evidence>
<evidence type="ECO:0000313" key="3">
    <source>
        <dbReference type="EMBL" id="GEU59813.1"/>
    </source>
</evidence>
<dbReference type="InterPro" id="IPR013103">
    <property type="entry name" value="RVT_2"/>
</dbReference>
<feature type="domain" description="Reverse transcriptase Ty1/copia-type" evidence="1">
    <location>
        <begin position="144"/>
        <end position="221"/>
    </location>
</feature>
<dbReference type="Pfam" id="PF25597">
    <property type="entry name" value="SH3_retrovirus"/>
    <property type="match status" value="1"/>
</dbReference>
<proteinExistence type="predicted"/>
<gene>
    <name evidence="3" type="ORF">Tci_031791</name>
</gene>
<name>A0A6L2LDG5_TANCI</name>
<evidence type="ECO:0000259" key="1">
    <source>
        <dbReference type="Pfam" id="PF07727"/>
    </source>
</evidence>
<dbReference type="AlphaFoldDB" id="A0A6L2LDG5"/>
<protein>
    <submittedName>
        <fullName evidence="3">Retrovirus-related Pol polyprotein from transposon TNT 1-94</fullName>
    </submittedName>
</protein>
<feature type="domain" description="Retroviral polymerase SH3-like" evidence="2">
    <location>
        <begin position="28"/>
        <end position="60"/>
    </location>
</feature>
<accession>A0A6L2LDG5</accession>
<dbReference type="EMBL" id="BKCJ010004236">
    <property type="protein sequence ID" value="GEU59813.1"/>
    <property type="molecule type" value="Genomic_DNA"/>
</dbReference>
<reference evidence="3" key="1">
    <citation type="journal article" date="2019" name="Sci. Rep.">
        <title>Draft genome of Tanacetum cinerariifolium, the natural source of mosquito coil.</title>
        <authorList>
            <person name="Yamashiro T."/>
            <person name="Shiraishi A."/>
            <person name="Satake H."/>
            <person name="Nakayama K."/>
        </authorList>
    </citation>
    <scope>NUCLEOTIDE SEQUENCE</scope>
</reference>
<comment type="caution">
    <text evidence="3">The sequence shown here is derived from an EMBL/GenBank/DDBJ whole genome shotgun (WGS) entry which is preliminary data.</text>
</comment>
<dbReference type="Pfam" id="PF07727">
    <property type="entry name" value="RVT_2"/>
    <property type="match status" value="1"/>
</dbReference>
<sequence>MFIHLEYVFKARRNGSIQIDMFVFHFIMFLGYSTQSKGYRVYNKRTRLIVETIHVNFDELPLMASDHVSSEPATQCQTTALKQDSLSLDPQSQENVPIAAETVTTSLNELDMLFSLMFDEYFNGATSFVSKSSAVPTAYASDKQSFTPVAQLEAVRIFIAFGAHKSFPVYQMDVKITFLNRPLKEEVYVNQPDEFIDPHHPDKVYHLKKALYGLKQTPRVWPYRDFGFLG</sequence>
<organism evidence="3">
    <name type="scientific">Tanacetum cinerariifolium</name>
    <name type="common">Dalmatian daisy</name>
    <name type="synonym">Chrysanthemum cinerariifolium</name>
    <dbReference type="NCBI Taxonomy" id="118510"/>
    <lineage>
        <taxon>Eukaryota</taxon>
        <taxon>Viridiplantae</taxon>
        <taxon>Streptophyta</taxon>
        <taxon>Embryophyta</taxon>
        <taxon>Tracheophyta</taxon>
        <taxon>Spermatophyta</taxon>
        <taxon>Magnoliopsida</taxon>
        <taxon>eudicotyledons</taxon>
        <taxon>Gunneridae</taxon>
        <taxon>Pentapetalae</taxon>
        <taxon>asterids</taxon>
        <taxon>campanulids</taxon>
        <taxon>Asterales</taxon>
        <taxon>Asteraceae</taxon>
        <taxon>Asteroideae</taxon>
        <taxon>Anthemideae</taxon>
        <taxon>Anthemidinae</taxon>
        <taxon>Tanacetum</taxon>
    </lineage>
</organism>
<dbReference type="InterPro" id="IPR057670">
    <property type="entry name" value="SH3_retrovirus"/>
</dbReference>